<name>A4XEW4_NOVAD</name>
<dbReference type="KEGG" id="nar:Saro_3615"/>
<dbReference type="ESTHER" id="novad-a4xew4">
    <property type="family name" value="GTSAGmotif"/>
</dbReference>
<protein>
    <submittedName>
        <fullName evidence="4">Alpha/beta hydrolase fold-3 domain protein</fullName>
    </submittedName>
</protein>
<gene>
    <name evidence="4" type="ordered locus">Saro_3615</name>
</gene>
<dbReference type="HOGENOM" id="CLU_012494_13_1_5"/>
<dbReference type="eggNOG" id="COG0657">
    <property type="taxonomic scope" value="Bacteria"/>
</dbReference>
<comment type="similarity">
    <text evidence="1">Belongs to the 'GDXG' lipolytic enzyme family.</text>
</comment>
<dbReference type="InterPro" id="IPR050300">
    <property type="entry name" value="GDXG_lipolytic_enzyme"/>
</dbReference>
<dbReference type="InterPro" id="IPR029058">
    <property type="entry name" value="AB_hydrolase_fold"/>
</dbReference>
<proteinExistence type="inferred from homology"/>
<evidence type="ECO:0000259" key="3">
    <source>
        <dbReference type="Pfam" id="PF07859"/>
    </source>
</evidence>
<dbReference type="Proteomes" id="UP000009134">
    <property type="component" value="Plasmid pNL2"/>
</dbReference>
<dbReference type="GO" id="GO:0004806">
    <property type="term" value="F:triacylglycerol lipase activity"/>
    <property type="evidence" value="ECO:0007669"/>
    <property type="project" value="TreeGrafter"/>
</dbReference>
<dbReference type="InterPro" id="IPR013094">
    <property type="entry name" value="AB_hydrolase_3"/>
</dbReference>
<dbReference type="PANTHER" id="PTHR48081:SF30">
    <property type="entry name" value="ACETYL-HYDROLASE LIPR-RELATED"/>
    <property type="match status" value="1"/>
</dbReference>
<evidence type="ECO:0000256" key="1">
    <source>
        <dbReference type="ARBA" id="ARBA00010515"/>
    </source>
</evidence>
<evidence type="ECO:0000313" key="4">
    <source>
        <dbReference type="EMBL" id="ABP64475.1"/>
    </source>
</evidence>
<accession>A4XEW4</accession>
<evidence type="ECO:0000313" key="5">
    <source>
        <dbReference type="Proteomes" id="UP000009134"/>
    </source>
</evidence>
<organism evidence="4 5">
    <name type="scientific">Novosphingobium aromaticivorans (strain ATCC 700278 / DSM 12444 / CCUG 56034 / CIP 105152 / NBRC 16084 / F199)</name>
    <dbReference type="NCBI Taxonomy" id="279238"/>
    <lineage>
        <taxon>Bacteria</taxon>
        <taxon>Pseudomonadati</taxon>
        <taxon>Pseudomonadota</taxon>
        <taxon>Alphaproteobacteria</taxon>
        <taxon>Sphingomonadales</taxon>
        <taxon>Sphingomonadaceae</taxon>
        <taxon>Novosphingobium</taxon>
    </lineage>
</organism>
<dbReference type="SUPFAM" id="SSF53474">
    <property type="entry name" value="alpha/beta-Hydrolases"/>
    <property type="match status" value="1"/>
</dbReference>
<geneLocation type="plasmid" evidence="4 5">
    <name>pNL2</name>
</geneLocation>
<dbReference type="Gene3D" id="3.40.50.1820">
    <property type="entry name" value="alpha/beta hydrolase"/>
    <property type="match status" value="1"/>
</dbReference>
<dbReference type="RefSeq" id="WP_011906862.1">
    <property type="nucleotide sequence ID" value="NC_009427.1"/>
</dbReference>
<keyword evidence="5" id="KW-1185">Reference proteome</keyword>
<dbReference type="PANTHER" id="PTHR48081">
    <property type="entry name" value="AB HYDROLASE SUPERFAMILY PROTEIN C4A8.06C"/>
    <property type="match status" value="1"/>
</dbReference>
<sequence>MGSYKVENGVVHLGKVTLDVPDTISEEAKAYLRFDTSGGQDPDAPPVPMWQMRDALAPMFDWLATQALEVFPCNVEETRIAGVRCHRVTPKDGVRHPGKLLINLHGGGFVVGSGSLVEAIPIAAETGCEVWAVDYRLAPEHPYPAAVDDVLAVYREALKDRAADDVVVYGTSAGGFLTAMAVMRFQKEGLPLPAACGVFTAGGDLSRLGDTYNYLTLAGFHGNVSAPLDSPVSERAAFLRDADPADPLVAPIRGDLSRFPPTLLVSSTRDAVLSATALFHRALHRAGRLAELHVFEALPHGFWFSVSIPESREAIDLMARFFERHLRLDHA</sequence>
<dbReference type="AlphaFoldDB" id="A4XEW4"/>
<feature type="domain" description="Alpha/beta hydrolase fold-3" evidence="3">
    <location>
        <begin position="101"/>
        <end position="303"/>
    </location>
</feature>
<dbReference type="EMBL" id="CP000677">
    <property type="protein sequence ID" value="ABP64475.1"/>
    <property type="molecule type" value="Genomic_DNA"/>
</dbReference>
<reference evidence="4 5" key="1">
    <citation type="submission" date="2007-04" db="EMBL/GenBank/DDBJ databases">
        <title>Complete sequence of plasmid pNL2 of Novosphingobium aromaticivorans DSM 12444.</title>
        <authorList>
            <consortium name="US DOE Joint Genome Institute"/>
            <person name="Copeland A."/>
            <person name="Lucas S."/>
            <person name="Lapidus A."/>
            <person name="Barry K."/>
            <person name="Detter J.C."/>
            <person name="Glavina del Rio T."/>
            <person name="Hammon N."/>
            <person name="Israni S."/>
            <person name="Dalin E."/>
            <person name="Tice H."/>
            <person name="Pitluck S."/>
            <person name="Chertkov O."/>
            <person name="Han C."/>
            <person name="Thomson S."/>
            <person name="Schmutz J."/>
            <person name="Larimer F."/>
            <person name="Land M."/>
            <person name="Kyrpides N."/>
            <person name="Ivanova N."/>
            <person name="Fredrickson J."/>
            <person name="Romine M.F."/>
            <person name="Richardson P."/>
        </authorList>
    </citation>
    <scope>NUCLEOTIDE SEQUENCE [LARGE SCALE GENOMIC DNA]</scope>
    <source>
        <strain evidence="5">ATCC 700278 / DSM 12444 / CCUG 56034 / CIP 105152 / NBRC 16084 / F199</strain>
        <plasmid evidence="4 5">pNL2</plasmid>
    </source>
</reference>
<keyword evidence="4" id="KW-0614">Plasmid</keyword>
<evidence type="ECO:0000256" key="2">
    <source>
        <dbReference type="ARBA" id="ARBA00022801"/>
    </source>
</evidence>
<keyword evidence="2 4" id="KW-0378">Hydrolase</keyword>
<dbReference type="Pfam" id="PF07859">
    <property type="entry name" value="Abhydrolase_3"/>
    <property type="match status" value="1"/>
</dbReference>